<evidence type="ECO:0000313" key="8">
    <source>
        <dbReference type="Proteomes" id="UP000503003"/>
    </source>
</evidence>
<evidence type="ECO:0000313" key="7">
    <source>
        <dbReference type="EMBL" id="QIH44570.1"/>
    </source>
</evidence>
<dbReference type="InterPro" id="IPR051446">
    <property type="entry name" value="HTH_trans_reg/aminotransferase"/>
</dbReference>
<dbReference type="SUPFAM" id="SSF53383">
    <property type="entry name" value="PLP-dependent transferases"/>
    <property type="match status" value="1"/>
</dbReference>
<dbReference type="InterPro" id="IPR036388">
    <property type="entry name" value="WH-like_DNA-bd_sf"/>
</dbReference>
<evidence type="ECO:0000256" key="3">
    <source>
        <dbReference type="ARBA" id="ARBA00023015"/>
    </source>
</evidence>
<dbReference type="Pfam" id="PF00155">
    <property type="entry name" value="Aminotran_1_2"/>
    <property type="match status" value="1"/>
</dbReference>
<keyword evidence="4" id="KW-0238">DNA-binding</keyword>
<evidence type="ECO:0000256" key="1">
    <source>
        <dbReference type="ARBA" id="ARBA00005384"/>
    </source>
</evidence>
<dbReference type="GO" id="GO:0030170">
    <property type="term" value="F:pyridoxal phosphate binding"/>
    <property type="evidence" value="ECO:0007669"/>
    <property type="project" value="InterPro"/>
</dbReference>
<dbReference type="GO" id="GO:0003700">
    <property type="term" value="F:DNA-binding transcription factor activity"/>
    <property type="evidence" value="ECO:0007669"/>
    <property type="project" value="InterPro"/>
</dbReference>
<keyword evidence="3" id="KW-0805">Transcription regulation</keyword>
<dbReference type="CDD" id="cd00609">
    <property type="entry name" value="AAT_like"/>
    <property type="match status" value="1"/>
</dbReference>
<reference evidence="7 8" key="1">
    <citation type="submission" date="2020-02" db="EMBL/GenBank/DDBJ databases">
        <title>A complete genome of a marine bacterium Vibrio sp. ZWAL4003 isolated from the mangrove sediment with the ability to degrade polysaccharides.</title>
        <authorList>
            <person name="Wu J."/>
            <person name="Qu W."/>
            <person name="Zeng R."/>
        </authorList>
    </citation>
    <scope>NUCLEOTIDE SEQUENCE [LARGE SCALE GENOMIC DNA]</scope>
    <source>
        <strain evidence="7 8">ZWAL4003</strain>
    </source>
</reference>
<dbReference type="PRINTS" id="PR00035">
    <property type="entry name" value="HTHGNTR"/>
</dbReference>
<dbReference type="PANTHER" id="PTHR46577">
    <property type="entry name" value="HTH-TYPE TRANSCRIPTIONAL REGULATORY PROTEIN GABR"/>
    <property type="match status" value="1"/>
</dbReference>
<dbReference type="Gene3D" id="1.10.10.10">
    <property type="entry name" value="Winged helix-like DNA-binding domain superfamily/Winged helix DNA-binding domain"/>
    <property type="match status" value="1"/>
</dbReference>
<keyword evidence="5" id="KW-0804">Transcription</keyword>
<dbReference type="GO" id="GO:0008483">
    <property type="term" value="F:transaminase activity"/>
    <property type="evidence" value="ECO:0007669"/>
    <property type="project" value="UniProtKB-KW"/>
</dbReference>
<proteinExistence type="inferred from homology"/>
<sequence length="487" mass="55344">MKDRATLQPIDSGDLVLFVDKSPKQENLFHAIREKIVKQLWHKGGKLPSTRKLAEELNLGRNTVTAAYEQLVAEGYLESRTGSGFYVAVELPDHYLPTSKPTKHKEQTQTVQIQKVEPNNTAFAPGVPDLQQFPIAKWNKHLQVHSTRHSLLGNKGTQGDAELRLALSDYLATSRSVHCDADRIIITSGAQQALMITLMAVMEPNDSVLMEQPGYSKMRKIIELLKYQFEPVHVNEYVGFDIERIFKSKARALYITPSNQYPMGTTLNTEQRLKLIEWANQGNHWIIEDDYDSEFQFAHRPYTSLQGLSAEIHADSRVIYVGSFSKTMFNSLRMGYLIVPQALVDRCLAIKDALTGDSPAHIQSALADFIKSGDFLRHIRKMRRLYKDKHQQMMSSIQKHFAKDVEIISQAAGLHVTLKWVEGIDEVTLSLAALNDGIVVRPLSYYENPEFKQREWQGAVLGFGNISIDKIDEKIKRIADLFYQDTK</sequence>
<dbReference type="InterPro" id="IPR000524">
    <property type="entry name" value="Tscrpt_reg_HTH_GntR"/>
</dbReference>
<keyword evidence="7" id="KW-0032">Aminotransferase</keyword>
<dbReference type="KEGG" id="vzi:G5S32_20030"/>
<evidence type="ECO:0000259" key="6">
    <source>
        <dbReference type="PROSITE" id="PS50949"/>
    </source>
</evidence>
<dbReference type="EMBL" id="CP049332">
    <property type="protein sequence ID" value="QIH44570.1"/>
    <property type="molecule type" value="Genomic_DNA"/>
</dbReference>
<keyword evidence="8" id="KW-1185">Reference proteome</keyword>
<evidence type="ECO:0000256" key="2">
    <source>
        <dbReference type="ARBA" id="ARBA00022898"/>
    </source>
</evidence>
<keyword evidence="7" id="KW-0808">Transferase</keyword>
<feature type="domain" description="HTH gntR-type" evidence="6">
    <location>
        <begin position="22"/>
        <end position="90"/>
    </location>
</feature>
<organism evidence="7 8">
    <name type="scientific">Vibrio ziniensis</name>
    <dbReference type="NCBI Taxonomy" id="2711221"/>
    <lineage>
        <taxon>Bacteria</taxon>
        <taxon>Pseudomonadati</taxon>
        <taxon>Pseudomonadota</taxon>
        <taxon>Gammaproteobacteria</taxon>
        <taxon>Vibrionales</taxon>
        <taxon>Vibrionaceae</taxon>
        <taxon>Vibrio</taxon>
    </lineage>
</organism>
<accession>A0A6G7CR59</accession>
<name>A0A6G7CR59_9VIBR</name>
<dbReference type="Proteomes" id="UP000503003">
    <property type="component" value="Chromosome 2"/>
</dbReference>
<comment type="similarity">
    <text evidence="1">In the C-terminal section; belongs to the class-I pyridoxal-phosphate-dependent aminotransferase family.</text>
</comment>
<evidence type="ECO:0000256" key="5">
    <source>
        <dbReference type="ARBA" id="ARBA00023163"/>
    </source>
</evidence>
<dbReference type="InterPro" id="IPR036390">
    <property type="entry name" value="WH_DNA-bd_sf"/>
</dbReference>
<dbReference type="InterPro" id="IPR015424">
    <property type="entry name" value="PyrdxlP-dep_Trfase"/>
</dbReference>
<dbReference type="CDD" id="cd07377">
    <property type="entry name" value="WHTH_GntR"/>
    <property type="match status" value="1"/>
</dbReference>
<dbReference type="InterPro" id="IPR004839">
    <property type="entry name" value="Aminotransferase_I/II_large"/>
</dbReference>
<dbReference type="SUPFAM" id="SSF46785">
    <property type="entry name" value="Winged helix' DNA-binding domain"/>
    <property type="match status" value="1"/>
</dbReference>
<keyword evidence="2" id="KW-0663">Pyridoxal phosphate</keyword>
<dbReference type="InterPro" id="IPR015421">
    <property type="entry name" value="PyrdxlP-dep_Trfase_major"/>
</dbReference>
<dbReference type="PANTHER" id="PTHR46577:SF1">
    <property type="entry name" value="HTH-TYPE TRANSCRIPTIONAL REGULATORY PROTEIN GABR"/>
    <property type="match status" value="1"/>
</dbReference>
<protein>
    <submittedName>
        <fullName evidence="7">PLP-dependent aminotransferase family protein</fullName>
    </submittedName>
</protein>
<dbReference type="Gene3D" id="3.40.640.10">
    <property type="entry name" value="Type I PLP-dependent aspartate aminotransferase-like (Major domain)"/>
    <property type="match status" value="1"/>
</dbReference>
<dbReference type="Pfam" id="PF00392">
    <property type="entry name" value="GntR"/>
    <property type="match status" value="1"/>
</dbReference>
<gene>
    <name evidence="7" type="ORF">G5S32_20030</name>
</gene>
<evidence type="ECO:0000256" key="4">
    <source>
        <dbReference type="ARBA" id="ARBA00023125"/>
    </source>
</evidence>
<dbReference type="PROSITE" id="PS50949">
    <property type="entry name" value="HTH_GNTR"/>
    <property type="match status" value="1"/>
</dbReference>
<dbReference type="SMART" id="SM00345">
    <property type="entry name" value="HTH_GNTR"/>
    <property type="match status" value="1"/>
</dbReference>
<dbReference type="GO" id="GO:0003677">
    <property type="term" value="F:DNA binding"/>
    <property type="evidence" value="ECO:0007669"/>
    <property type="project" value="UniProtKB-KW"/>
</dbReference>
<dbReference type="AlphaFoldDB" id="A0A6G7CR59"/>